<dbReference type="CDD" id="cd00741">
    <property type="entry name" value="Lipase"/>
    <property type="match status" value="1"/>
</dbReference>
<keyword evidence="1" id="KW-0732">Signal</keyword>
<dbReference type="InterPro" id="IPR051299">
    <property type="entry name" value="AB_hydrolase_lip/est"/>
</dbReference>
<evidence type="ECO:0000256" key="3">
    <source>
        <dbReference type="SAM" id="MobiDB-lite"/>
    </source>
</evidence>
<evidence type="ECO:0000256" key="1">
    <source>
        <dbReference type="ARBA" id="ARBA00022729"/>
    </source>
</evidence>
<dbReference type="Proteomes" id="UP000803884">
    <property type="component" value="Unassembled WGS sequence"/>
</dbReference>
<gene>
    <name evidence="5" type="ORF">WHR41_05322</name>
</gene>
<dbReference type="EMBL" id="JAAQHG020000014">
    <property type="protein sequence ID" value="KAL1586589.1"/>
    <property type="molecule type" value="Genomic_DNA"/>
</dbReference>
<sequence>MSNMFHGVRIAPYMLVAQYPEYELHLVGHSLGAAVAAFAALDFNARQWQPWITTFGEPRIGNAATNKHIDSVFGLNEDPDADASRDQDTFRWRRVTRINDPIPLLPPTEWGFGMHAGEIYITKPSLSPSADDLKHCKGAFDKRGIAGEDPSYPEKLETAMLESKGIWGALKESVPKLFASMMRWDISHRYRFWEVLIAHRDYFWRLGLCVPGGDPTGGGGHFPELAEWRLEHGIKNTPDLKAEASQETNKKIERETEMDSQKEL</sequence>
<dbReference type="Pfam" id="PF01764">
    <property type="entry name" value="Lipase_3"/>
    <property type="match status" value="1"/>
</dbReference>
<comment type="caution">
    <text evidence="5">The sequence shown here is derived from an EMBL/GenBank/DDBJ whole genome shotgun (WGS) entry which is preliminary data.</text>
</comment>
<dbReference type="InterPro" id="IPR029058">
    <property type="entry name" value="AB_hydrolase_fold"/>
</dbReference>
<dbReference type="Gene3D" id="3.40.50.1820">
    <property type="entry name" value="alpha/beta hydrolase"/>
    <property type="match status" value="1"/>
</dbReference>
<dbReference type="GO" id="GO:0006629">
    <property type="term" value="P:lipid metabolic process"/>
    <property type="evidence" value="ECO:0007669"/>
    <property type="project" value="InterPro"/>
</dbReference>
<evidence type="ECO:0000259" key="4">
    <source>
        <dbReference type="Pfam" id="PF01764"/>
    </source>
</evidence>
<accession>A0AB34KNN7</accession>
<feature type="domain" description="Fungal lipase-type" evidence="4">
    <location>
        <begin position="15"/>
        <end position="108"/>
    </location>
</feature>
<evidence type="ECO:0000313" key="6">
    <source>
        <dbReference type="Proteomes" id="UP000803884"/>
    </source>
</evidence>
<proteinExistence type="predicted"/>
<dbReference type="InterPro" id="IPR002921">
    <property type="entry name" value="Fungal_lipase-type"/>
</dbReference>
<reference evidence="5 6" key="1">
    <citation type="journal article" date="2020" name="Microbiol. Resour. Announc.">
        <title>Draft Genome Sequence of a Cladosporium Species Isolated from the Mesophotic Ascidian Didemnum maculosum.</title>
        <authorList>
            <person name="Gioti A."/>
            <person name="Siaperas R."/>
            <person name="Nikolaivits E."/>
            <person name="Le Goff G."/>
            <person name="Ouazzani J."/>
            <person name="Kotoulas G."/>
            <person name="Topakas E."/>
        </authorList>
    </citation>
    <scope>NUCLEOTIDE SEQUENCE [LARGE SCALE GENOMIC DNA]</scope>
    <source>
        <strain evidence="5 6">TM138-S3</strain>
    </source>
</reference>
<dbReference type="RefSeq" id="XP_069229694.1">
    <property type="nucleotide sequence ID" value="XM_069373927.1"/>
</dbReference>
<dbReference type="GO" id="GO:0016787">
    <property type="term" value="F:hydrolase activity"/>
    <property type="evidence" value="ECO:0007669"/>
    <property type="project" value="UniProtKB-KW"/>
</dbReference>
<dbReference type="SUPFAM" id="SSF53474">
    <property type="entry name" value="alpha/beta-Hydrolases"/>
    <property type="match status" value="1"/>
</dbReference>
<dbReference type="PANTHER" id="PTHR46640:SF1">
    <property type="entry name" value="FUNGAL LIPASE-LIKE DOMAIN-CONTAINING PROTEIN-RELATED"/>
    <property type="match status" value="1"/>
</dbReference>
<dbReference type="GeneID" id="96006765"/>
<keyword evidence="2" id="KW-0378">Hydrolase</keyword>
<dbReference type="AlphaFoldDB" id="A0AB34KNN7"/>
<keyword evidence="6" id="KW-1185">Reference proteome</keyword>
<organism evidence="5 6">
    <name type="scientific">Cladosporium halotolerans</name>
    <dbReference type="NCBI Taxonomy" id="1052096"/>
    <lineage>
        <taxon>Eukaryota</taxon>
        <taxon>Fungi</taxon>
        <taxon>Dikarya</taxon>
        <taxon>Ascomycota</taxon>
        <taxon>Pezizomycotina</taxon>
        <taxon>Dothideomycetes</taxon>
        <taxon>Dothideomycetidae</taxon>
        <taxon>Cladosporiales</taxon>
        <taxon>Cladosporiaceae</taxon>
        <taxon>Cladosporium</taxon>
    </lineage>
</organism>
<protein>
    <recommendedName>
        <fullName evidence="4">Fungal lipase-type domain-containing protein</fullName>
    </recommendedName>
</protein>
<name>A0AB34KNN7_9PEZI</name>
<feature type="region of interest" description="Disordered" evidence="3">
    <location>
        <begin position="236"/>
        <end position="264"/>
    </location>
</feature>
<dbReference type="PANTHER" id="PTHR46640">
    <property type="entry name" value="TRIACYLGLYCEROL LIPASE, PUTATIVE (AFU_ORTHOLOGUE AFUA_6G06510)-RELATED"/>
    <property type="match status" value="1"/>
</dbReference>
<evidence type="ECO:0000256" key="2">
    <source>
        <dbReference type="ARBA" id="ARBA00022801"/>
    </source>
</evidence>
<evidence type="ECO:0000313" key="5">
    <source>
        <dbReference type="EMBL" id="KAL1586589.1"/>
    </source>
</evidence>